<dbReference type="SMART" id="SM00382">
    <property type="entry name" value="AAA"/>
    <property type="match status" value="1"/>
</dbReference>
<organism evidence="5 6">
    <name type="scientific">Parapedobacter composti</name>
    <dbReference type="NCBI Taxonomy" id="623281"/>
    <lineage>
        <taxon>Bacteria</taxon>
        <taxon>Pseudomonadati</taxon>
        <taxon>Bacteroidota</taxon>
        <taxon>Sphingobacteriia</taxon>
        <taxon>Sphingobacteriales</taxon>
        <taxon>Sphingobacteriaceae</taxon>
        <taxon>Parapedobacter</taxon>
    </lineage>
</organism>
<dbReference type="RefSeq" id="WP_090972432.1">
    <property type="nucleotide sequence ID" value="NZ_FOLL01000004.1"/>
</dbReference>
<dbReference type="CDD" id="cd03260">
    <property type="entry name" value="ABC_PstB_phosphate_transporter"/>
    <property type="match status" value="1"/>
</dbReference>
<dbReference type="GO" id="GO:0035435">
    <property type="term" value="P:phosphate ion transmembrane transport"/>
    <property type="evidence" value="ECO:0007669"/>
    <property type="project" value="InterPro"/>
</dbReference>
<dbReference type="PROSITE" id="PS50893">
    <property type="entry name" value="ABC_TRANSPORTER_2"/>
    <property type="match status" value="1"/>
</dbReference>
<dbReference type="OrthoDB" id="9782239at2"/>
<keyword evidence="1" id="KW-0592">Phosphate transport</keyword>
<dbReference type="SUPFAM" id="SSF52540">
    <property type="entry name" value="P-loop containing nucleoside triphosphate hydrolases"/>
    <property type="match status" value="1"/>
</dbReference>
<dbReference type="GO" id="GO:0005315">
    <property type="term" value="F:phosphate transmembrane transporter activity"/>
    <property type="evidence" value="ECO:0007669"/>
    <property type="project" value="InterPro"/>
</dbReference>
<dbReference type="AlphaFoldDB" id="A0A1I1GBI5"/>
<dbReference type="Proteomes" id="UP000199577">
    <property type="component" value="Unassembled WGS sequence"/>
</dbReference>
<dbReference type="GO" id="GO:0005524">
    <property type="term" value="F:ATP binding"/>
    <property type="evidence" value="ECO:0007669"/>
    <property type="project" value="UniProtKB-KW"/>
</dbReference>
<dbReference type="GO" id="GO:0016887">
    <property type="term" value="F:ATP hydrolysis activity"/>
    <property type="evidence" value="ECO:0007669"/>
    <property type="project" value="InterPro"/>
</dbReference>
<keyword evidence="2" id="KW-0547">Nucleotide-binding</keyword>
<accession>A0A1I1GBI5</accession>
<dbReference type="InterPro" id="IPR005670">
    <property type="entry name" value="PstB-like"/>
</dbReference>
<dbReference type="InterPro" id="IPR003593">
    <property type="entry name" value="AAA+_ATPase"/>
</dbReference>
<feature type="domain" description="ABC transporter" evidence="4">
    <location>
        <begin position="7"/>
        <end position="248"/>
    </location>
</feature>
<keyword evidence="1" id="KW-0813">Transport</keyword>
<dbReference type="Gene3D" id="3.40.50.300">
    <property type="entry name" value="P-loop containing nucleotide triphosphate hydrolases"/>
    <property type="match status" value="1"/>
</dbReference>
<sequence>MTQHPLISVKNLNVHIDGHHILKDININIPDKSVTSIIGPSGCGKTTLLKTFNRLLDDTANVSVTGSVLVDDEDIYAPHAEVTHIRQKMGLLSQRPYPLPMSIFDNVAYGPRIHGIRKKSELEAIVEKQLKDTGLWEEVKDRLHSPAAKLSIGQQQRLCLARGLAVEPEIILGDESTSALDPVSTHKIEDLFVRLKEKYTIVLVTHILRQARRISDYIIFVYMGEIIEFGPTDEVLLNPKEELTRQYVKGFIS</sequence>
<dbReference type="EMBL" id="FOLL01000004">
    <property type="protein sequence ID" value="SFC08931.1"/>
    <property type="molecule type" value="Genomic_DNA"/>
</dbReference>
<evidence type="ECO:0000256" key="3">
    <source>
        <dbReference type="ARBA" id="ARBA00022840"/>
    </source>
</evidence>
<dbReference type="Pfam" id="PF00005">
    <property type="entry name" value="ABC_tran"/>
    <property type="match status" value="1"/>
</dbReference>
<evidence type="ECO:0000256" key="2">
    <source>
        <dbReference type="ARBA" id="ARBA00022741"/>
    </source>
</evidence>
<gene>
    <name evidence="5" type="ORF">SAMN05421747_10488</name>
</gene>
<protein>
    <submittedName>
        <fullName evidence="5">Phosphate transport system ATP-binding protein</fullName>
    </submittedName>
</protein>
<evidence type="ECO:0000256" key="1">
    <source>
        <dbReference type="ARBA" id="ARBA00022592"/>
    </source>
</evidence>
<name>A0A1I1GBI5_9SPHI</name>
<keyword evidence="6" id="KW-1185">Reference proteome</keyword>
<dbReference type="InterPro" id="IPR027417">
    <property type="entry name" value="P-loop_NTPase"/>
</dbReference>
<evidence type="ECO:0000313" key="5">
    <source>
        <dbReference type="EMBL" id="SFC08931.1"/>
    </source>
</evidence>
<evidence type="ECO:0000313" key="6">
    <source>
        <dbReference type="Proteomes" id="UP000199577"/>
    </source>
</evidence>
<dbReference type="InterPro" id="IPR003439">
    <property type="entry name" value="ABC_transporter-like_ATP-bd"/>
</dbReference>
<dbReference type="PANTHER" id="PTHR43423">
    <property type="entry name" value="ABC TRANSPORTER I FAMILY MEMBER 17"/>
    <property type="match status" value="1"/>
</dbReference>
<evidence type="ECO:0000259" key="4">
    <source>
        <dbReference type="PROSITE" id="PS50893"/>
    </source>
</evidence>
<reference evidence="6" key="1">
    <citation type="submission" date="2016-10" db="EMBL/GenBank/DDBJ databases">
        <authorList>
            <person name="Varghese N."/>
            <person name="Submissions S."/>
        </authorList>
    </citation>
    <scope>NUCLEOTIDE SEQUENCE [LARGE SCALE GENOMIC DNA]</scope>
    <source>
        <strain evidence="6">DSM 22900</strain>
    </source>
</reference>
<keyword evidence="3 5" id="KW-0067">ATP-binding</keyword>
<dbReference type="PANTHER" id="PTHR43423:SF1">
    <property type="entry name" value="ABC TRANSPORTER I FAMILY MEMBER 17"/>
    <property type="match status" value="1"/>
</dbReference>
<dbReference type="STRING" id="623281.SAMN05421747_10488"/>
<proteinExistence type="predicted"/>
<dbReference type="GO" id="GO:0016020">
    <property type="term" value="C:membrane"/>
    <property type="evidence" value="ECO:0007669"/>
    <property type="project" value="InterPro"/>
</dbReference>